<dbReference type="EMBL" id="JABFUD020000010">
    <property type="protein sequence ID" value="KAI5074292.1"/>
    <property type="molecule type" value="Genomic_DNA"/>
</dbReference>
<gene>
    <name evidence="2" type="ORF">GOP47_0010253</name>
</gene>
<sequence length="95" mass="10554">MSVTSSPPCDTQRRSSLETEPRTLYEDQIAEAQDAAIDIIQTKEPEEALEIFTTPTVEEHPCATKKENEEDIKAVVEGLSDRQLLPPTKLPSAPF</sequence>
<comment type="caution">
    <text evidence="2">The sequence shown here is derived from an EMBL/GenBank/DDBJ whole genome shotgun (WGS) entry which is preliminary data.</text>
</comment>
<feature type="region of interest" description="Disordered" evidence="1">
    <location>
        <begin position="1"/>
        <end position="22"/>
    </location>
</feature>
<evidence type="ECO:0000313" key="2">
    <source>
        <dbReference type="EMBL" id="KAI5074292.1"/>
    </source>
</evidence>
<keyword evidence="3" id="KW-1185">Reference proteome</keyword>
<feature type="compositionally biased region" description="Basic and acidic residues" evidence="1">
    <location>
        <begin position="11"/>
        <end position="22"/>
    </location>
</feature>
<accession>A0A9D4UVM4</accession>
<dbReference type="AlphaFoldDB" id="A0A9D4UVM4"/>
<proteinExistence type="predicted"/>
<dbReference type="Proteomes" id="UP000886520">
    <property type="component" value="Chromosome 10"/>
</dbReference>
<dbReference type="PANTHER" id="PTHR34808:SF5">
    <property type="entry name" value="SMP DOMAIN-CONTAINING PROTEIN"/>
    <property type="match status" value="1"/>
</dbReference>
<evidence type="ECO:0000256" key="1">
    <source>
        <dbReference type="SAM" id="MobiDB-lite"/>
    </source>
</evidence>
<name>A0A9D4UVM4_ADICA</name>
<dbReference type="PANTHER" id="PTHR34808">
    <property type="entry name" value="EXPRESSED PROTEIN"/>
    <property type="match status" value="1"/>
</dbReference>
<dbReference type="OrthoDB" id="603047at2759"/>
<protein>
    <submittedName>
        <fullName evidence="2">Uncharacterized protein</fullName>
    </submittedName>
</protein>
<organism evidence="2 3">
    <name type="scientific">Adiantum capillus-veneris</name>
    <name type="common">Maidenhair fern</name>
    <dbReference type="NCBI Taxonomy" id="13818"/>
    <lineage>
        <taxon>Eukaryota</taxon>
        <taxon>Viridiplantae</taxon>
        <taxon>Streptophyta</taxon>
        <taxon>Embryophyta</taxon>
        <taxon>Tracheophyta</taxon>
        <taxon>Polypodiopsida</taxon>
        <taxon>Polypodiidae</taxon>
        <taxon>Polypodiales</taxon>
        <taxon>Pteridineae</taxon>
        <taxon>Pteridaceae</taxon>
        <taxon>Vittarioideae</taxon>
        <taxon>Adiantum</taxon>
    </lineage>
</organism>
<evidence type="ECO:0000313" key="3">
    <source>
        <dbReference type="Proteomes" id="UP000886520"/>
    </source>
</evidence>
<reference evidence="2" key="1">
    <citation type="submission" date="2021-01" db="EMBL/GenBank/DDBJ databases">
        <title>Adiantum capillus-veneris genome.</title>
        <authorList>
            <person name="Fang Y."/>
            <person name="Liao Q."/>
        </authorList>
    </citation>
    <scope>NUCLEOTIDE SEQUENCE</scope>
    <source>
        <strain evidence="2">H3</strain>
        <tissue evidence="2">Leaf</tissue>
    </source>
</reference>